<dbReference type="Pfam" id="PF20452">
    <property type="entry name" value="Calmod_bind_C"/>
    <property type="match status" value="1"/>
</dbReference>
<evidence type="ECO:0000256" key="5">
    <source>
        <dbReference type="ARBA" id="ARBA00023159"/>
    </source>
</evidence>
<dbReference type="AlphaFoldDB" id="A0A151TWF6"/>
<feature type="domain" description="Calmodulin binding protein central" evidence="10">
    <location>
        <begin position="219"/>
        <end position="279"/>
    </location>
</feature>
<dbReference type="InterPro" id="IPR012416">
    <property type="entry name" value="CBP60"/>
</dbReference>
<organism evidence="12 13">
    <name type="scientific">Cajanus cajan</name>
    <name type="common">Pigeon pea</name>
    <name type="synonym">Cajanus indicus</name>
    <dbReference type="NCBI Taxonomy" id="3821"/>
    <lineage>
        <taxon>Eukaryota</taxon>
        <taxon>Viridiplantae</taxon>
        <taxon>Streptophyta</taxon>
        <taxon>Embryophyta</taxon>
        <taxon>Tracheophyta</taxon>
        <taxon>Spermatophyta</taxon>
        <taxon>Magnoliopsida</taxon>
        <taxon>eudicotyledons</taxon>
        <taxon>Gunneridae</taxon>
        <taxon>Pentapetalae</taxon>
        <taxon>rosids</taxon>
        <taxon>fabids</taxon>
        <taxon>Fabales</taxon>
        <taxon>Fabaceae</taxon>
        <taxon>Papilionoideae</taxon>
        <taxon>50 kb inversion clade</taxon>
        <taxon>NPAAA clade</taxon>
        <taxon>indigoferoid/millettioid clade</taxon>
        <taxon>Phaseoleae</taxon>
        <taxon>Cajanus</taxon>
    </lineage>
</organism>
<evidence type="ECO:0000256" key="3">
    <source>
        <dbReference type="ARBA" id="ARBA00023015"/>
    </source>
</evidence>
<feature type="region of interest" description="Disordered" evidence="8">
    <location>
        <begin position="440"/>
        <end position="466"/>
    </location>
</feature>
<keyword evidence="13" id="KW-1185">Reference proteome</keyword>
<sequence>MASKRTFDEDDHQGDDGRDLHNHAKRRHGDPQQDDATNFYLCFQFNIRPSLNLGVTSRSKGLELCFVKRLPSEIFTLAKLTAEDGGPLQIELRYAASQQRVVTGEGSTMKVQICVLAGDFGDEDWTTQKFNAQILKPRDKGPLLKGNTVLKLKNGVGDIDKNLVFGDNSCWTKNKKFRLGVIILESSSAGADTREGKSEPFRVKDNRGVSYKKHERPSLDDEVWRLKNIAKEGKIHRQLSENGIKNVKDLLRRNTTGSLQEKFSDVRLWHKMLAHAKDCKVDDGELYTYRYHPTEQALPVSLVFNCIYEVVWVAFNDGQLCPVQSLNLVQKSWVDRAKDEAYKNLKDLVKIEAPTHGTLTPYGAPDQDLRQLFLTQGQLDTWPSTSASTIFGPMQGEVPLNFFTVGQVVPEEANIDGGNGWENYDLENYIISNQSEQLNPNSFPYGDDGAESSKHSSFPNTKLSKGKSKTVWQKTRNVLKWVMPYMAKWKPKLLCRHY</sequence>
<keyword evidence="5" id="KW-0010">Activator</keyword>
<comment type="subcellular location">
    <subcellularLocation>
        <location evidence="1">Nucleus</location>
    </subcellularLocation>
</comment>
<evidence type="ECO:0000259" key="9">
    <source>
        <dbReference type="Pfam" id="PF07887"/>
    </source>
</evidence>
<keyword evidence="3" id="KW-0805">Transcription regulation</keyword>
<dbReference type="Gramene" id="C.cajan_10243.t">
    <property type="protein sequence ID" value="C.cajan_10243.t"/>
    <property type="gene ID" value="C.cajan_10243"/>
</dbReference>
<reference evidence="12 13" key="1">
    <citation type="journal article" date="2012" name="Nat. Biotechnol.">
        <title>Draft genome sequence of pigeonpea (Cajanus cajan), an orphan legume crop of resource-poor farmers.</title>
        <authorList>
            <person name="Varshney R.K."/>
            <person name="Chen W."/>
            <person name="Li Y."/>
            <person name="Bharti A.K."/>
            <person name="Saxena R.K."/>
            <person name="Schlueter J.A."/>
            <person name="Donoghue M.T."/>
            <person name="Azam S."/>
            <person name="Fan G."/>
            <person name="Whaley A.M."/>
            <person name="Farmer A.D."/>
            <person name="Sheridan J."/>
            <person name="Iwata A."/>
            <person name="Tuteja R."/>
            <person name="Penmetsa R.V."/>
            <person name="Wu W."/>
            <person name="Upadhyaya H.D."/>
            <person name="Yang S.P."/>
            <person name="Shah T."/>
            <person name="Saxena K.B."/>
            <person name="Michael T."/>
            <person name="McCombie W.R."/>
            <person name="Yang B."/>
            <person name="Zhang G."/>
            <person name="Yang H."/>
            <person name="Wang J."/>
            <person name="Spillane C."/>
            <person name="Cook D.R."/>
            <person name="May G.D."/>
            <person name="Xu X."/>
            <person name="Jackson S.A."/>
        </authorList>
    </citation>
    <scope>NUCLEOTIDE SEQUENCE [LARGE SCALE GENOMIC DNA]</scope>
    <source>
        <strain evidence="13">cv. Asha</strain>
    </source>
</reference>
<gene>
    <name evidence="12" type="ORF">KK1_010535</name>
</gene>
<dbReference type="Proteomes" id="UP000075243">
    <property type="component" value="Chromosome 3"/>
</dbReference>
<evidence type="ECO:0000313" key="13">
    <source>
        <dbReference type="Proteomes" id="UP000075243"/>
    </source>
</evidence>
<dbReference type="OMA" id="MRIRICV"/>
<dbReference type="GO" id="GO:0005516">
    <property type="term" value="F:calmodulin binding"/>
    <property type="evidence" value="ECO:0007669"/>
    <property type="project" value="InterPro"/>
</dbReference>
<dbReference type="GO" id="GO:0005634">
    <property type="term" value="C:nucleus"/>
    <property type="evidence" value="ECO:0007669"/>
    <property type="project" value="UniProtKB-SubCell"/>
</dbReference>
<evidence type="ECO:0000256" key="6">
    <source>
        <dbReference type="ARBA" id="ARBA00023163"/>
    </source>
</evidence>
<evidence type="ECO:0000259" key="11">
    <source>
        <dbReference type="Pfam" id="PF20452"/>
    </source>
</evidence>
<dbReference type="GO" id="GO:0043565">
    <property type="term" value="F:sequence-specific DNA binding"/>
    <property type="evidence" value="ECO:0007669"/>
    <property type="project" value="TreeGrafter"/>
</dbReference>
<keyword evidence="7" id="KW-0539">Nucleus</keyword>
<protein>
    <submittedName>
        <fullName evidence="12">Uncharacterized protein</fullName>
    </submittedName>
</protein>
<evidence type="ECO:0000259" key="10">
    <source>
        <dbReference type="Pfam" id="PF20451"/>
    </source>
</evidence>
<keyword evidence="4" id="KW-0238">DNA-binding</keyword>
<accession>A0A151TWF6</accession>
<evidence type="ECO:0000256" key="7">
    <source>
        <dbReference type="ARBA" id="ARBA00023242"/>
    </source>
</evidence>
<dbReference type="PANTHER" id="PTHR31713:SF43">
    <property type="entry name" value="CALMODULIN-BINDING PROTEIN 60 G"/>
    <property type="match status" value="1"/>
</dbReference>
<comment type="similarity">
    <text evidence="2">Belongs to the plant ACBP60 protein family.</text>
</comment>
<evidence type="ECO:0000256" key="4">
    <source>
        <dbReference type="ARBA" id="ARBA00023125"/>
    </source>
</evidence>
<dbReference type="InterPro" id="IPR046831">
    <property type="entry name" value="Calmodulin_bind_N"/>
</dbReference>
<dbReference type="InterPro" id="IPR046830">
    <property type="entry name" value="Calmod_bind_M"/>
</dbReference>
<name>A0A151TWF6_CAJCA</name>
<dbReference type="PANTHER" id="PTHR31713">
    <property type="entry name" value="OS02G0177800 PROTEIN"/>
    <property type="match status" value="1"/>
</dbReference>
<evidence type="ECO:0000256" key="8">
    <source>
        <dbReference type="SAM" id="MobiDB-lite"/>
    </source>
</evidence>
<evidence type="ECO:0000256" key="2">
    <source>
        <dbReference type="ARBA" id="ARBA00007214"/>
    </source>
</evidence>
<feature type="domain" description="Calmodulin binding protein C-terminal" evidence="11">
    <location>
        <begin position="289"/>
        <end position="350"/>
    </location>
</feature>
<evidence type="ECO:0000256" key="1">
    <source>
        <dbReference type="ARBA" id="ARBA00004123"/>
    </source>
</evidence>
<dbReference type="InterPro" id="IPR046829">
    <property type="entry name" value="Calmod_bind_C"/>
</dbReference>
<evidence type="ECO:0000313" key="12">
    <source>
        <dbReference type="EMBL" id="KYP71284.1"/>
    </source>
</evidence>
<dbReference type="STRING" id="3821.A0A151TWF6"/>
<proteinExistence type="inferred from homology"/>
<dbReference type="Pfam" id="PF07887">
    <property type="entry name" value="Calmodulin_bind"/>
    <property type="match status" value="1"/>
</dbReference>
<dbReference type="EMBL" id="CM003605">
    <property type="protein sequence ID" value="KYP71284.1"/>
    <property type="molecule type" value="Genomic_DNA"/>
</dbReference>
<dbReference type="Pfam" id="PF20451">
    <property type="entry name" value="Calmod_bind_M"/>
    <property type="match status" value="1"/>
</dbReference>
<keyword evidence="6" id="KW-0804">Transcription</keyword>
<feature type="domain" description="Calmodulin binding protein-like N-terminal" evidence="9">
    <location>
        <begin position="62"/>
        <end position="206"/>
    </location>
</feature>
<feature type="region of interest" description="Disordered" evidence="8">
    <location>
        <begin position="1"/>
        <end position="32"/>
    </location>
</feature>
<dbReference type="GO" id="GO:0080142">
    <property type="term" value="P:regulation of salicylic acid biosynthetic process"/>
    <property type="evidence" value="ECO:0007669"/>
    <property type="project" value="TreeGrafter"/>
</dbReference>
<dbReference type="GO" id="GO:0003700">
    <property type="term" value="F:DNA-binding transcription factor activity"/>
    <property type="evidence" value="ECO:0007669"/>
    <property type="project" value="TreeGrafter"/>
</dbReference>